<evidence type="ECO:0000256" key="2">
    <source>
        <dbReference type="ARBA" id="ARBA00012417"/>
    </source>
</evidence>
<dbReference type="PANTHER" id="PTHR31399">
    <property type="entry name" value="DNA-DIRECTED PRIMASE / POLYMERASE PROTEIN"/>
    <property type="match status" value="1"/>
</dbReference>
<comment type="similarity">
    <text evidence="1">Belongs to the eukaryotic-type primase small subunit family.</text>
</comment>
<dbReference type="Pfam" id="PF03121">
    <property type="entry name" value="Herpes_UL52"/>
    <property type="match status" value="1"/>
</dbReference>
<organism evidence="8 9">
    <name type="scientific">Araneus ventricosus</name>
    <name type="common">Orbweaver spider</name>
    <name type="synonym">Epeira ventricosa</name>
    <dbReference type="NCBI Taxonomy" id="182803"/>
    <lineage>
        <taxon>Eukaryota</taxon>
        <taxon>Metazoa</taxon>
        <taxon>Ecdysozoa</taxon>
        <taxon>Arthropoda</taxon>
        <taxon>Chelicerata</taxon>
        <taxon>Arachnida</taxon>
        <taxon>Araneae</taxon>
        <taxon>Araneomorphae</taxon>
        <taxon>Entelegynae</taxon>
        <taxon>Araneoidea</taxon>
        <taxon>Araneidae</taxon>
        <taxon>Araneus</taxon>
    </lineage>
</organism>
<keyword evidence="3" id="KW-0808">Transferase</keyword>
<evidence type="ECO:0000256" key="6">
    <source>
        <dbReference type="ARBA" id="ARBA00044768"/>
    </source>
</evidence>
<name>A0A4Y2PHB8_ARAVE</name>
<dbReference type="Proteomes" id="UP000499080">
    <property type="component" value="Unassembled WGS sequence"/>
</dbReference>
<comment type="catalytic activity">
    <reaction evidence="5">
        <text>ssDNA + n NTP = ssDNA/pppN(pN)n-1 hybrid + (n-1) diphosphate.</text>
        <dbReference type="EC" id="2.7.7.102"/>
    </reaction>
</comment>
<dbReference type="EMBL" id="BGPR01011298">
    <property type="protein sequence ID" value="GBN50601.1"/>
    <property type="molecule type" value="Genomic_DNA"/>
</dbReference>
<keyword evidence="9" id="KW-1185">Reference proteome</keyword>
<dbReference type="PANTHER" id="PTHR31399:SF0">
    <property type="entry name" value="DNA-DIRECTED PRIMASE_POLYMERASE PROTEIN"/>
    <property type="match status" value="1"/>
</dbReference>
<dbReference type="GO" id="GO:0005634">
    <property type="term" value="C:nucleus"/>
    <property type="evidence" value="ECO:0007669"/>
    <property type="project" value="TreeGrafter"/>
</dbReference>
<keyword evidence="3" id="KW-0548">Nucleotidyltransferase</keyword>
<dbReference type="EC" id="2.7.7.7" evidence="2"/>
<dbReference type="GO" id="GO:0009411">
    <property type="term" value="P:response to UV"/>
    <property type="evidence" value="ECO:0007669"/>
    <property type="project" value="TreeGrafter"/>
</dbReference>
<dbReference type="GO" id="GO:0005759">
    <property type="term" value="C:mitochondrial matrix"/>
    <property type="evidence" value="ECO:0007669"/>
    <property type="project" value="TreeGrafter"/>
</dbReference>
<evidence type="ECO:0000256" key="3">
    <source>
        <dbReference type="ARBA" id="ARBA00022932"/>
    </source>
</evidence>
<dbReference type="AlphaFoldDB" id="A0A4Y2PHB8"/>
<proteinExistence type="inferred from homology"/>
<dbReference type="GO" id="GO:0003682">
    <property type="term" value="F:chromatin binding"/>
    <property type="evidence" value="ECO:0007669"/>
    <property type="project" value="TreeGrafter"/>
</dbReference>
<protein>
    <recommendedName>
        <fullName evidence="4">DNA-directed primase/polymerase protein</fullName>
        <ecNumber evidence="6">2.7.7.102</ecNumber>
        <ecNumber evidence="2">2.7.7.7</ecNumber>
    </recommendedName>
</protein>
<comment type="catalytic activity">
    <reaction evidence="7">
        <text>DNA(n) + a 2'-deoxyribonucleoside 5'-triphosphate = DNA(n+1) + diphosphate</text>
        <dbReference type="Rhea" id="RHEA:22508"/>
        <dbReference type="Rhea" id="RHEA-COMP:17339"/>
        <dbReference type="Rhea" id="RHEA-COMP:17340"/>
        <dbReference type="ChEBI" id="CHEBI:33019"/>
        <dbReference type="ChEBI" id="CHEBI:61560"/>
        <dbReference type="ChEBI" id="CHEBI:173112"/>
        <dbReference type="EC" id="2.7.7.7"/>
    </reaction>
    <physiologicalReaction direction="left-to-right" evidence="7">
        <dbReference type="Rhea" id="RHEA:22509"/>
    </physiologicalReaction>
</comment>
<evidence type="ECO:0000313" key="8">
    <source>
        <dbReference type="EMBL" id="GBN50601.1"/>
    </source>
</evidence>
<reference evidence="8 9" key="1">
    <citation type="journal article" date="2019" name="Sci. Rep.">
        <title>Orb-weaving spider Araneus ventricosus genome elucidates the spidroin gene catalogue.</title>
        <authorList>
            <person name="Kono N."/>
            <person name="Nakamura H."/>
            <person name="Ohtoshi R."/>
            <person name="Moran D.A.P."/>
            <person name="Shinohara A."/>
            <person name="Yoshida Y."/>
            <person name="Fujiwara M."/>
            <person name="Mori M."/>
            <person name="Tomita M."/>
            <person name="Arakawa K."/>
        </authorList>
    </citation>
    <scope>NUCLEOTIDE SEQUENCE [LARGE SCALE GENOMIC DNA]</scope>
</reference>
<dbReference type="GO" id="GO:0006264">
    <property type="term" value="P:mitochondrial DNA replication"/>
    <property type="evidence" value="ECO:0007669"/>
    <property type="project" value="TreeGrafter"/>
</dbReference>
<keyword evidence="3" id="KW-0239">DNA-directed DNA polymerase</keyword>
<comment type="caution">
    <text evidence="8">The sequence shown here is derived from an EMBL/GenBank/DDBJ whole genome shotgun (WGS) entry which is preliminary data.</text>
</comment>
<evidence type="ECO:0000256" key="5">
    <source>
        <dbReference type="ARBA" id="ARBA00044677"/>
    </source>
</evidence>
<gene>
    <name evidence="8" type="primary">Primpol</name>
    <name evidence="8" type="ORF">AVEN_7688_1</name>
</gene>
<dbReference type="EC" id="2.7.7.102" evidence="6"/>
<evidence type="ECO:0000256" key="4">
    <source>
        <dbReference type="ARBA" id="ARBA00026139"/>
    </source>
</evidence>
<evidence type="ECO:0000256" key="1">
    <source>
        <dbReference type="ARBA" id="ARBA00009762"/>
    </source>
</evidence>
<dbReference type="InterPro" id="IPR044917">
    <property type="entry name" value="PRIMPOL"/>
</dbReference>
<dbReference type="OrthoDB" id="5988181at2759"/>
<dbReference type="GO" id="GO:0042276">
    <property type="term" value="P:error-prone translesion synthesis"/>
    <property type="evidence" value="ECO:0007669"/>
    <property type="project" value="InterPro"/>
</dbReference>
<dbReference type="GO" id="GO:0003887">
    <property type="term" value="F:DNA-directed DNA polymerase activity"/>
    <property type="evidence" value="ECO:0007669"/>
    <property type="project" value="UniProtKB-KW"/>
</dbReference>
<accession>A0A4Y2PHB8</accession>
<dbReference type="GO" id="GO:0031297">
    <property type="term" value="P:replication fork processing"/>
    <property type="evidence" value="ECO:0007669"/>
    <property type="project" value="TreeGrafter"/>
</dbReference>
<evidence type="ECO:0000256" key="7">
    <source>
        <dbReference type="ARBA" id="ARBA00047303"/>
    </source>
</evidence>
<evidence type="ECO:0000313" key="9">
    <source>
        <dbReference type="Proteomes" id="UP000499080"/>
    </source>
</evidence>
<sequence>MSTTYIAEENPDALARKFYQPSSHPNAGGWSESILHLRKIYKEHKSKPIPVNLKSRLDGPSVSWEVFRRLNLAITYADSRTKDCMIFSFEERTPDNSGQRLFLVTHPQHLWLNYKSRPLETRCTYEVIREGVPCKLYFDLEFYKMYNSHKDGIKMTKIFIECVVISMFEDFNLKISASDFIWLDASTEKKYSCHLILQRNDFAFKNNVEAGDFVSSLICKIKRKIEGHNHIQFGWPPIDELKYMFVQDSDGRSVHFCDAGVYTKNRNFRVFQSTKYGKNAPLLLSPHNQYIPNTSAVYTDENEVIFYDSLVTFFRNVCNFTRLLSYDIDRTPEKIPNYTLSSRREIDISGTPQNSKSPYPEVDNFVLSLIKDDKTMGFIRKWSYLQTEDILVYEIGNYRFCHNIGRHHKSNNIMIVVDMKRKIYYQKCHDPECRAQCYKSTSQNLPENIISLYSMPDDFFESDCFSQLESDSNDEPNLTNKESIKNEDICADDFFLDDVSLDSYPFTQLQNSDLSCGESISKEADMNKTVNKNQNLEDSFLEDTTFDNLCMEDLDSECGKCTTENGNLNSQDVSDFFESTFSQDSVKDTTGEEMSVEDELIMAEAAAALEVSMNESVILEETIF</sequence>